<dbReference type="EMBL" id="CADCWN010000397">
    <property type="protein sequence ID" value="CAA9590289.1"/>
    <property type="molecule type" value="Genomic_DNA"/>
</dbReference>
<dbReference type="GO" id="GO:0016491">
    <property type="term" value="F:oxidoreductase activity"/>
    <property type="evidence" value="ECO:0007669"/>
    <property type="project" value="InterPro"/>
</dbReference>
<protein>
    <recommendedName>
        <fullName evidence="1">ER-bound oxygenase mpaB/mpaB'/Rubber oxygenase catalytic domain-containing protein</fullName>
    </recommendedName>
</protein>
<dbReference type="PANTHER" id="PTHR36151">
    <property type="entry name" value="BLR2777 PROTEIN"/>
    <property type="match status" value="1"/>
</dbReference>
<dbReference type="InterPro" id="IPR018713">
    <property type="entry name" value="MPAB/Lcp_cat_dom"/>
</dbReference>
<sequence length="301" mass="32736">MPMAARDTVIDGEMPNAVLGSREWRPDPTDPPIAWRVNAEAVTLLGWGAAVLLQLAHPLVAAGVAGHSVAVNQPERRLQRLTQTISAMLLITFGTEEERQRAGAGINRIHDHIHGELAEAVGPYPSGTRYSAHDPALLAWVQLTLVALLPRAYELFVGPLTPAERDRYCREATAMGPLLGIPEELMVTSYAEVEAASAARIADGTVTVGPTARELARDVVAPRLPRWGPLISPLTSLPTIGLLPPAVREAYGFRWTPRHERSLRLFAAVTRAVLPRLPRLLHHWPAARRARRALAAGTPGY</sequence>
<reference evidence="2" key="1">
    <citation type="submission" date="2020-02" db="EMBL/GenBank/DDBJ databases">
        <authorList>
            <person name="Meier V. D."/>
        </authorList>
    </citation>
    <scope>NUCLEOTIDE SEQUENCE</scope>
    <source>
        <strain evidence="2">AVDCRST_MAG18</strain>
    </source>
</reference>
<dbReference type="PANTHER" id="PTHR36151:SF3">
    <property type="entry name" value="ER-BOUND OXYGENASE MPAB_MPAB'_RUBBER OXYGENASE CATALYTIC DOMAIN-CONTAINING PROTEIN"/>
    <property type="match status" value="1"/>
</dbReference>
<gene>
    <name evidence="2" type="ORF">AVDCRST_MAG18-4962</name>
</gene>
<feature type="domain" description="ER-bound oxygenase mpaB/mpaB'/Rubber oxygenase catalytic" evidence="1">
    <location>
        <begin position="35"/>
        <end position="272"/>
    </location>
</feature>
<organism evidence="2">
    <name type="scientific">uncultured Thermomicrobiales bacterium</name>
    <dbReference type="NCBI Taxonomy" id="1645740"/>
    <lineage>
        <taxon>Bacteria</taxon>
        <taxon>Pseudomonadati</taxon>
        <taxon>Thermomicrobiota</taxon>
        <taxon>Thermomicrobia</taxon>
        <taxon>Thermomicrobiales</taxon>
        <taxon>environmental samples</taxon>
    </lineage>
</organism>
<evidence type="ECO:0000313" key="2">
    <source>
        <dbReference type="EMBL" id="CAA9590289.1"/>
    </source>
</evidence>
<name>A0A6N3IPG3_9BACT</name>
<accession>A0A6N3IPG3</accession>
<dbReference type="Pfam" id="PF09995">
    <property type="entry name" value="MPAB_Lcp_cat"/>
    <property type="match status" value="1"/>
</dbReference>
<evidence type="ECO:0000259" key="1">
    <source>
        <dbReference type="Pfam" id="PF09995"/>
    </source>
</evidence>
<dbReference type="AlphaFoldDB" id="A0A6N3IPG3"/>
<proteinExistence type="predicted"/>